<accession>A0A1Y4MPY0</accession>
<gene>
    <name evidence="1" type="ORF">B5F11_18505</name>
</gene>
<name>A0A1Y4MPY0_9FIRM</name>
<evidence type="ECO:0000313" key="2">
    <source>
        <dbReference type="Proteomes" id="UP000196386"/>
    </source>
</evidence>
<protein>
    <recommendedName>
        <fullName evidence="3">DNA and RNA helicase</fullName>
    </recommendedName>
</protein>
<sequence>MFEYKIPRFAELRIFTREILFSMRDLLWKEQQLAYTDYSSGIITGCGLVEKDGLIGVEPGIVKFGGRLYLLEKQELLPYQPSDQWTVLKIRFGTPIASKDFEHYTGELVLDPETRLHANELEMGRFKLKTGAYLRTDYVDFADMDTEYDTVSLIHAVQAACGEPTLHRKILEQFAREAWPYLQDGFDVDFCGHCLAGRQPVRREYLTRYICRRLEAEYHPMGNRELYEALTRILRTIKGGGAADSRHRPAEDTILLV</sequence>
<organism evidence="1 2">
    <name type="scientific">Anaerotruncus colihominis</name>
    <dbReference type="NCBI Taxonomy" id="169435"/>
    <lineage>
        <taxon>Bacteria</taxon>
        <taxon>Bacillati</taxon>
        <taxon>Bacillota</taxon>
        <taxon>Clostridia</taxon>
        <taxon>Eubacteriales</taxon>
        <taxon>Oscillospiraceae</taxon>
        <taxon>Anaerotruncus</taxon>
    </lineage>
</organism>
<dbReference type="Proteomes" id="UP000196386">
    <property type="component" value="Unassembled WGS sequence"/>
</dbReference>
<dbReference type="AlphaFoldDB" id="A0A1Y4MPY0"/>
<evidence type="ECO:0000313" key="1">
    <source>
        <dbReference type="EMBL" id="OUP67385.1"/>
    </source>
</evidence>
<dbReference type="RefSeq" id="WP_087303258.1">
    <property type="nucleotide sequence ID" value="NZ_NFKP01000035.1"/>
</dbReference>
<proteinExistence type="predicted"/>
<dbReference type="EMBL" id="NFKP01000035">
    <property type="protein sequence ID" value="OUP67385.1"/>
    <property type="molecule type" value="Genomic_DNA"/>
</dbReference>
<reference evidence="2" key="1">
    <citation type="submission" date="2017-04" db="EMBL/GenBank/DDBJ databases">
        <title>Function of individual gut microbiota members based on whole genome sequencing of pure cultures obtained from chicken caecum.</title>
        <authorList>
            <person name="Medvecky M."/>
            <person name="Cejkova D."/>
            <person name="Polansky O."/>
            <person name="Karasova D."/>
            <person name="Kubasova T."/>
            <person name="Cizek A."/>
            <person name="Rychlik I."/>
        </authorList>
    </citation>
    <scope>NUCLEOTIDE SEQUENCE [LARGE SCALE GENOMIC DNA]</scope>
    <source>
        <strain evidence="2">An175</strain>
    </source>
</reference>
<comment type="caution">
    <text evidence="1">The sequence shown here is derived from an EMBL/GenBank/DDBJ whole genome shotgun (WGS) entry which is preliminary data.</text>
</comment>
<evidence type="ECO:0008006" key="3">
    <source>
        <dbReference type="Google" id="ProtNLM"/>
    </source>
</evidence>